<dbReference type="CDD" id="cd15482">
    <property type="entry name" value="Sialidase_non-viral"/>
    <property type="match status" value="1"/>
</dbReference>
<accession>A0A2P2BZP1</accession>
<dbReference type="EMBL" id="CZKA01000016">
    <property type="protein sequence ID" value="CUR55206.1"/>
    <property type="molecule type" value="Genomic_DNA"/>
</dbReference>
<evidence type="ECO:0000313" key="1">
    <source>
        <dbReference type="EMBL" id="CUR55206.1"/>
    </source>
</evidence>
<dbReference type="PANTHER" id="PTHR47199:SF2">
    <property type="entry name" value="PHOTOSYSTEM II STABILITY_ASSEMBLY FACTOR HCF136, CHLOROPLASTIC"/>
    <property type="match status" value="1"/>
</dbReference>
<dbReference type="SUPFAM" id="SSF110296">
    <property type="entry name" value="Oligoxyloglucan reducing end-specific cellobiohydrolase"/>
    <property type="match status" value="1"/>
</dbReference>
<dbReference type="PANTHER" id="PTHR47199">
    <property type="entry name" value="PHOTOSYSTEM II STABILITY/ASSEMBLY FACTOR HCF136, CHLOROPLASTIC"/>
    <property type="match status" value="1"/>
</dbReference>
<organism evidence="1">
    <name type="scientific">metagenome</name>
    <dbReference type="NCBI Taxonomy" id="256318"/>
    <lineage>
        <taxon>unclassified sequences</taxon>
        <taxon>metagenomes</taxon>
    </lineage>
</organism>
<gene>
    <name evidence="1" type="ORF">NOCA2230126</name>
</gene>
<sequence length="359" mass="37802">MRTFLIALALPLFGLASVSPPSSAAPSEPAVAKATGHGHHLAWRSVNVDTDQQFRGLDALDARHAWVGGSDGGVWKTSNGGRTWKDVSPPDTAGLLFRDVEATDRRHVQVLAIGEHDASRIYRTTDGGRTWALTFVNDDPAAFYDCMAMWPGGRRGLAMSDPVDGRFRIISTRDGGASWQLVDPAGMPEAVEGEFGFAASGTCLVTAGARQAWLGSGGGDARIFHSTDRGRTWSVAPSTIPASDAGGVFSLAFRTPRQGIAVGGDFLVPDNGVDMSAYSPTGDAWRNGGDLSGYRSGVAWLPRTRAGAVAVGPTGTDVTFDGGRSWRSFSDLDFDAVQCTRSGACWASGPEGAVARLVR</sequence>
<dbReference type="Gene3D" id="2.130.10.10">
    <property type="entry name" value="YVTN repeat-like/Quinoprotein amine dehydrogenase"/>
    <property type="match status" value="2"/>
</dbReference>
<protein>
    <submittedName>
        <fullName evidence="1">Putative oxidoreductase ( secreted protein)</fullName>
    </submittedName>
</protein>
<dbReference type="AlphaFoldDB" id="A0A2P2BZP1"/>
<proteinExistence type="predicted"/>
<reference evidence="1" key="1">
    <citation type="submission" date="2015-08" db="EMBL/GenBank/DDBJ databases">
        <authorList>
            <person name="Babu N.S."/>
            <person name="Beckwith C.J."/>
            <person name="Beseler K.G."/>
            <person name="Brison A."/>
            <person name="Carone J.V."/>
            <person name="Caskin T.P."/>
            <person name="Diamond M."/>
            <person name="Durham M.E."/>
            <person name="Foxe J.M."/>
            <person name="Go M."/>
            <person name="Henderson B.A."/>
            <person name="Jones I.B."/>
            <person name="McGettigan J.A."/>
            <person name="Micheletti S.J."/>
            <person name="Nasrallah M.E."/>
            <person name="Ortiz D."/>
            <person name="Piller C.R."/>
            <person name="Privatt S.R."/>
            <person name="Schneider S.L."/>
            <person name="Sharp S."/>
            <person name="Smith T.C."/>
            <person name="Stanton J.D."/>
            <person name="Ullery H.E."/>
            <person name="Wilson R.J."/>
            <person name="Serrano M.G."/>
            <person name="Buck G."/>
            <person name="Lee V."/>
            <person name="Wang Y."/>
            <person name="Carvalho R."/>
            <person name="Voegtly L."/>
            <person name="Shi R."/>
            <person name="Duckworth R."/>
            <person name="Johnson A."/>
            <person name="Loviza R."/>
            <person name="Walstead R."/>
            <person name="Shah Z."/>
            <person name="Kiflezghi M."/>
            <person name="Wade K."/>
            <person name="Ball S.L."/>
            <person name="Bradley K.W."/>
            <person name="Asai D.J."/>
            <person name="Bowman C.A."/>
            <person name="Russell D.A."/>
            <person name="Pope W.H."/>
            <person name="Jacobs-Sera D."/>
            <person name="Hendrix R.W."/>
            <person name="Hatfull G.F."/>
        </authorList>
    </citation>
    <scope>NUCLEOTIDE SEQUENCE</scope>
</reference>
<name>A0A2P2BZP1_9ZZZZ</name>
<dbReference type="InterPro" id="IPR015943">
    <property type="entry name" value="WD40/YVTN_repeat-like_dom_sf"/>
</dbReference>